<feature type="transmembrane region" description="Helical" evidence="1">
    <location>
        <begin position="82"/>
        <end position="104"/>
    </location>
</feature>
<protein>
    <submittedName>
        <fullName evidence="2">Uncharacterized protein</fullName>
    </submittedName>
</protein>
<evidence type="ECO:0000313" key="3">
    <source>
        <dbReference type="Proteomes" id="UP000270224"/>
    </source>
</evidence>
<evidence type="ECO:0000313" key="2">
    <source>
        <dbReference type="EMBL" id="ROI09752.1"/>
    </source>
</evidence>
<dbReference type="RefSeq" id="WP_123265006.1">
    <property type="nucleotide sequence ID" value="NZ_RJUG01000002.1"/>
</dbReference>
<reference evidence="3" key="2">
    <citation type="submission" date="2018-11" db="EMBL/GenBank/DDBJ databases">
        <title>Proposal to divide the Flavobacteriaceae and reorganize its genera based on Amino Acid Identity values calculated from whole genome sequences.</title>
        <authorList>
            <person name="Nicholson A.C."/>
            <person name="Gulvik C.A."/>
            <person name="Whitney A.M."/>
            <person name="Humrighouse B.W."/>
            <person name="Bell M."/>
            <person name="Holmens B."/>
            <person name="Steigerwalt A."/>
            <person name="Villarma A."/>
            <person name="Sheth M."/>
            <person name="Batra D."/>
            <person name="Pryor J."/>
            <person name="Bernardet J.-F."/>
            <person name="Hugo C."/>
            <person name="Kampfer P."/>
            <person name="Newman J."/>
            <person name="Mcquiston J.R."/>
        </authorList>
    </citation>
    <scope>NUCLEOTIDE SEQUENCE [LARGE SCALE GENOMIC DNA]</scope>
    <source>
        <strain evidence="3">H3056</strain>
    </source>
</reference>
<accession>A0A3N0WXI5</accession>
<evidence type="ECO:0000256" key="1">
    <source>
        <dbReference type="SAM" id="Phobius"/>
    </source>
</evidence>
<reference evidence="3" key="1">
    <citation type="submission" date="2018-11" db="EMBL/GenBank/DDBJ databases">
        <title>Proposal to divide the Flavobacteriaceae and reorganize its genera based on Amino Acid Identity values calculated from whole genome sequences.</title>
        <authorList>
            <person name="Nicholson A.C."/>
            <person name="Gulvik C.A."/>
            <person name="Whitney A.M."/>
            <person name="Humrighouse B.W."/>
            <person name="Bell M."/>
            <person name="Holmes B."/>
            <person name="Steigerwalt A."/>
            <person name="Villarma A."/>
            <person name="Sheth M."/>
            <person name="Batra D."/>
            <person name="Pryor J."/>
            <person name="Bernardet J.-F."/>
            <person name="Hugo C."/>
            <person name="Kampfer P."/>
            <person name="Newman J."/>
            <person name="Mcquiston J.R."/>
        </authorList>
    </citation>
    <scope>NUCLEOTIDE SEQUENCE [LARGE SCALE GENOMIC DNA]</scope>
    <source>
        <strain evidence="3">H3056</strain>
    </source>
</reference>
<keyword evidence="1" id="KW-0812">Transmembrane</keyword>
<keyword evidence="1" id="KW-0472">Membrane</keyword>
<name>A0A3N0WXI5_9FLAO</name>
<gene>
    <name evidence="2" type="ORF">EGI11_03060</name>
</gene>
<dbReference type="Proteomes" id="UP000270224">
    <property type="component" value="Unassembled WGS sequence"/>
</dbReference>
<feature type="transmembrane region" description="Helical" evidence="1">
    <location>
        <begin position="15"/>
        <end position="40"/>
    </location>
</feature>
<keyword evidence="1" id="KW-1133">Transmembrane helix</keyword>
<dbReference type="AlphaFoldDB" id="A0A3N0WXI5"/>
<dbReference type="EMBL" id="RJUG01000002">
    <property type="protein sequence ID" value="ROI09752.1"/>
    <property type="molecule type" value="Genomic_DNA"/>
</dbReference>
<dbReference type="OrthoDB" id="9813621at2"/>
<sequence>MKTLETFDRNPNKRLLALLAGVAAILAFFALLQVTIGTGIDGQGFNWKLNDFVVIGGLLLGTALLIEFVLRKVKTRNTRILICILVLLAFVLIWIDLAVGIFNIPGFSGS</sequence>
<feature type="transmembrane region" description="Helical" evidence="1">
    <location>
        <begin position="52"/>
        <end position="70"/>
    </location>
</feature>
<comment type="caution">
    <text evidence="2">The sequence shown here is derived from an EMBL/GenBank/DDBJ whole genome shotgun (WGS) entry which is preliminary data.</text>
</comment>
<organism evidence="2 3">
    <name type="scientific">Kaistella daneshvariae</name>
    <dbReference type="NCBI Taxonomy" id="2487074"/>
    <lineage>
        <taxon>Bacteria</taxon>
        <taxon>Pseudomonadati</taxon>
        <taxon>Bacteroidota</taxon>
        <taxon>Flavobacteriia</taxon>
        <taxon>Flavobacteriales</taxon>
        <taxon>Weeksellaceae</taxon>
        <taxon>Chryseobacterium group</taxon>
        <taxon>Kaistella</taxon>
    </lineage>
</organism>
<proteinExistence type="predicted"/>